<dbReference type="NCBIfam" id="TIGR02532">
    <property type="entry name" value="IV_pilin_GFxxxE"/>
    <property type="match status" value="1"/>
</dbReference>
<keyword evidence="4" id="KW-0812">Transmembrane</keyword>
<protein>
    <submittedName>
        <fullName evidence="5">Type IV pilin</fullName>
    </submittedName>
</protein>
<dbReference type="GO" id="GO:0009289">
    <property type="term" value="C:pilus"/>
    <property type="evidence" value="ECO:0007669"/>
    <property type="project" value="InterPro"/>
</dbReference>
<dbReference type="PROSITE" id="PS00409">
    <property type="entry name" value="PROKAR_NTER_METHYL"/>
    <property type="match status" value="1"/>
</dbReference>
<dbReference type="SUPFAM" id="SSF54523">
    <property type="entry name" value="Pili subunits"/>
    <property type="match status" value="1"/>
</dbReference>
<dbReference type="GO" id="GO:0007155">
    <property type="term" value="P:cell adhesion"/>
    <property type="evidence" value="ECO:0007669"/>
    <property type="project" value="InterPro"/>
</dbReference>
<dbReference type="Pfam" id="PF07963">
    <property type="entry name" value="N_methyl"/>
    <property type="match status" value="1"/>
</dbReference>
<comment type="similarity">
    <text evidence="1 3">Belongs to the N-Me-Phe pilin family.</text>
</comment>
<dbReference type="InterPro" id="IPR001082">
    <property type="entry name" value="Pilin"/>
</dbReference>
<proteinExistence type="inferred from homology"/>
<dbReference type="RefSeq" id="WP_044525666.1">
    <property type="nucleotide sequence ID" value="NZ_CP009440.1"/>
</dbReference>
<dbReference type="Pfam" id="PF00114">
    <property type="entry name" value="Pilin"/>
    <property type="match status" value="1"/>
</dbReference>
<dbReference type="STRING" id="28110.KU46_940"/>
<feature type="transmembrane region" description="Helical" evidence="4">
    <location>
        <begin position="12"/>
        <end position="32"/>
    </location>
</feature>
<evidence type="ECO:0000256" key="3">
    <source>
        <dbReference type="RuleBase" id="RU000389"/>
    </source>
</evidence>
<dbReference type="InterPro" id="IPR045584">
    <property type="entry name" value="Pilin-like"/>
</dbReference>
<dbReference type="KEGG" id="fpz:LA55_410"/>
<dbReference type="PANTHER" id="PTHR30093">
    <property type="entry name" value="GENERAL SECRETION PATHWAY PROTEIN G"/>
    <property type="match status" value="1"/>
</dbReference>
<keyword evidence="4" id="KW-0472">Membrane</keyword>
<keyword evidence="4" id="KW-1133">Transmembrane helix</keyword>
<dbReference type="EMBL" id="CP009440">
    <property type="protein sequence ID" value="AJI53977.1"/>
    <property type="molecule type" value="Genomic_DNA"/>
</dbReference>
<dbReference type="AlphaFoldDB" id="A0A0B6D6T1"/>
<evidence type="ECO:0000313" key="5">
    <source>
        <dbReference type="EMBL" id="AJI53977.1"/>
    </source>
</evidence>
<evidence type="ECO:0000256" key="2">
    <source>
        <dbReference type="ARBA" id="ARBA00022481"/>
    </source>
</evidence>
<evidence type="ECO:0000256" key="4">
    <source>
        <dbReference type="SAM" id="Phobius"/>
    </source>
</evidence>
<dbReference type="PANTHER" id="PTHR30093:SF34">
    <property type="entry name" value="PREPILIN PEPTIDASE-DEPENDENT PROTEIN D"/>
    <property type="match status" value="1"/>
</dbReference>
<keyword evidence="3" id="KW-0281">Fimbrium</keyword>
<dbReference type="OrthoDB" id="115249at2"/>
<keyword evidence="2" id="KW-0488">Methylation</keyword>
<name>A0A0B6D6T1_9GAMM</name>
<dbReference type="Gene3D" id="3.30.700.10">
    <property type="entry name" value="Glycoprotein, Type 4 Pilin"/>
    <property type="match status" value="1"/>
</dbReference>
<accession>A0A0B6D6T1</accession>
<evidence type="ECO:0000313" key="6">
    <source>
        <dbReference type="Proteomes" id="UP000031830"/>
    </source>
</evidence>
<dbReference type="InterPro" id="IPR012902">
    <property type="entry name" value="N_methyl_site"/>
</dbReference>
<organism evidence="5 6">
    <name type="scientific">Francisella philomiragia</name>
    <dbReference type="NCBI Taxonomy" id="28110"/>
    <lineage>
        <taxon>Bacteria</taxon>
        <taxon>Pseudomonadati</taxon>
        <taxon>Pseudomonadota</taxon>
        <taxon>Gammaproteobacteria</taxon>
        <taxon>Thiotrichales</taxon>
        <taxon>Francisellaceae</taxon>
        <taxon>Francisella</taxon>
    </lineage>
</organism>
<reference evidence="5 6" key="1">
    <citation type="journal article" date="2015" name="Genome Announc.">
        <title>Genome sequencing of 18 francisella strains to aid in assay development and testing.</title>
        <authorList>
            <person name="Johnson S.L."/>
            <person name="Daligault H.E."/>
            <person name="Davenport K.W."/>
            <person name="Coyne S.R."/>
            <person name="Frey K.G."/>
            <person name="Koroleva G.I."/>
            <person name="Broomall S.M."/>
            <person name="Bishop-Lilly K.A."/>
            <person name="Bruce D.C."/>
            <person name="Chertkov O."/>
            <person name="Freitas T."/>
            <person name="Jaissle J."/>
            <person name="Ladner J.T."/>
            <person name="Rosenzweig C.N."/>
            <person name="Gibbons H.S."/>
            <person name="Palacios G.F."/>
            <person name="Redden C.L."/>
            <person name="Xu Y."/>
            <person name="Minogue T.D."/>
            <person name="Chain P.S."/>
        </authorList>
    </citation>
    <scope>NUCLEOTIDE SEQUENCE [LARGE SCALE GENOMIC DNA]</scope>
    <source>
        <strain evidence="5 6">GA01-2794</strain>
    </source>
</reference>
<gene>
    <name evidence="5" type="ORF">LA55_410</name>
</gene>
<dbReference type="Proteomes" id="UP000031830">
    <property type="component" value="Chromosome"/>
</dbReference>
<evidence type="ECO:0000256" key="1">
    <source>
        <dbReference type="ARBA" id="ARBA00005233"/>
    </source>
</evidence>
<sequence length="151" mass="15196">MKKKMQKGFSLVELMVVIAIIAILAAVAIPMYSNYTTRAKIGTVLSAVGGVKSEIAERVMNNGATTGVSSSGSTFNGSTLPSASGSSLAYTTAVADGTITMTLTAPVTGTISLAPVYNPTNGAMTWSCTGSAVAGNNAMTASQLPSPCSFS</sequence>